<organism evidence="13 14">
    <name type="scientific">Peptostreptococcus porci</name>
    <dbReference type="NCBI Taxonomy" id="2652282"/>
    <lineage>
        <taxon>Bacteria</taxon>
        <taxon>Bacillati</taxon>
        <taxon>Bacillota</taxon>
        <taxon>Clostridia</taxon>
        <taxon>Peptostreptococcales</taxon>
        <taxon>Peptostreptococcaceae</taxon>
        <taxon>Peptostreptococcus</taxon>
    </lineage>
</organism>
<dbReference type="PRINTS" id="PR00123">
    <property type="entry name" value="ATPASEA"/>
</dbReference>
<dbReference type="PANTHER" id="PTHR42823">
    <property type="entry name" value="ATP SYNTHASE SUBUNIT A, CHLOROPLASTIC"/>
    <property type="match status" value="1"/>
</dbReference>
<dbReference type="CDD" id="cd00310">
    <property type="entry name" value="ATP-synt_Fo_a_6"/>
    <property type="match status" value="1"/>
</dbReference>
<dbReference type="SUPFAM" id="SSF81336">
    <property type="entry name" value="F1F0 ATP synthase subunit A"/>
    <property type="match status" value="1"/>
</dbReference>
<sequence length="234" mass="26236">MYQAKYILYFGGFKLSETIVVQWLIMIFLILLSLYLTRDLKEVPTTKRQVLVEMAVDGLRNLVTDTMGKRFIENAPWIIAYIGSIFMFFATSNLIGLLGLRSPTTDLDTTVAWAGITVFMIYFMGVKFQGGKYFKSLLEPTPIMAPLNIIGEIARPISLSFRPFGNILGGAIIMSLLYKLLGFVSTLIPNVKIPIGQLVIPMPLHMYFDLFAGTLQAFIFIMLTMVFVGSTADE</sequence>
<feature type="transmembrane region" description="Helical" evidence="11">
    <location>
        <begin position="208"/>
        <end position="228"/>
    </location>
</feature>
<evidence type="ECO:0000256" key="12">
    <source>
        <dbReference type="RuleBase" id="RU000483"/>
    </source>
</evidence>
<evidence type="ECO:0000256" key="5">
    <source>
        <dbReference type="ARBA" id="ARBA00022692"/>
    </source>
</evidence>
<feature type="transmembrane region" description="Helical" evidence="11">
    <location>
        <begin position="164"/>
        <end position="188"/>
    </location>
</feature>
<gene>
    <name evidence="11 13" type="primary">atpB</name>
    <name evidence="13" type="ORF">FYJ71_05010</name>
</gene>
<dbReference type="GO" id="GO:0045259">
    <property type="term" value="C:proton-transporting ATP synthase complex"/>
    <property type="evidence" value="ECO:0007669"/>
    <property type="project" value="UniProtKB-KW"/>
</dbReference>
<accession>A0A6N7XCB2</accession>
<evidence type="ECO:0000256" key="1">
    <source>
        <dbReference type="ARBA" id="ARBA00004141"/>
    </source>
</evidence>
<comment type="caution">
    <text evidence="13">The sequence shown here is derived from an EMBL/GenBank/DDBJ whole genome shotgun (WGS) entry which is preliminary data.</text>
</comment>
<dbReference type="GO" id="GO:0042777">
    <property type="term" value="P:proton motive force-driven plasma membrane ATP synthesis"/>
    <property type="evidence" value="ECO:0007669"/>
    <property type="project" value="TreeGrafter"/>
</dbReference>
<comment type="subcellular location">
    <subcellularLocation>
        <location evidence="11 12">Cell membrane</location>
        <topology evidence="11 12">Multi-pass membrane protein</topology>
    </subcellularLocation>
    <subcellularLocation>
        <location evidence="1">Membrane</location>
        <topology evidence="1">Multi-pass membrane protein</topology>
    </subcellularLocation>
</comment>
<evidence type="ECO:0000256" key="11">
    <source>
        <dbReference type="HAMAP-Rule" id="MF_01393"/>
    </source>
</evidence>
<dbReference type="InterPro" id="IPR000568">
    <property type="entry name" value="ATP_synth_F0_asu"/>
</dbReference>
<keyword evidence="14" id="KW-1185">Reference proteome</keyword>
<evidence type="ECO:0000256" key="2">
    <source>
        <dbReference type="ARBA" id="ARBA00006810"/>
    </source>
</evidence>
<evidence type="ECO:0000313" key="14">
    <source>
        <dbReference type="Proteomes" id="UP000440713"/>
    </source>
</evidence>
<dbReference type="AlphaFoldDB" id="A0A6N7XCB2"/>
<keyword evidence="5 11" id="KW-0812">Transmembrane</keyword>
<comment type="similarity">
    <text evidence="2 11 12">Belongs to the ATPase A chain family.</text>
</comment>
<dbReference type="Pfam" id="PF00119">
    <property type="entry name" value="ATP-synt_A"/>
    <property type="match status" value="1"/>
</dbReference>
<feature type="transmembrane region" description="Helical" evidence="11">
    <location>
        <begin position="110"/>
        <end position="128"/>
    </location>
</feature>
<keyword evidence="10 11" id="KW-0066">ATP synthesis</keyword>
<protein>
    <recommendedName>
        <fullName evidence="11 12">ATP synthase subunit a</fullName>
    </recommendedName>
    <alternativeName>
        <fullName evidence="11">ATP synthase F0 sector subunit a</fullName>
    </alternativeName>
    <alternativeName>
        <fullName evidence="11">F-ATPase subunit 6</fullName>
    </alternativeName>
</protein>
<dbReference type="InterPro" id="IPR045082">
    <property type="entry name" value="ATP_syn_F0_a_bact/chloroplast"/>
</dbReference>
<keyword evidence="9 11" id="KW-0472">Membrane</keyword>
<reference evidence="13 14" key="1">
    <citation type="submission" date="2019-08" db="EMBL/GenBank/DDBJ databases">
        <title>In-depth cultivation of the pig gut microbiome towards novel bacterial diversity and tailored functional studies.</title>
        <authorList>
            <person name="Wylensek D."/>
            <person name="Hitch T.C.A."/>
            <person name="Clavel T."/>
        </authorList>
    </citation>
    <scope>NUCLEOTIDE SEQUENCE [LARGE SCALE GENOMIC DNA]</scope>
    <source>
        <strain evidence="13 14">WCA-SAB-591-4A-A</strain>
    </source>
</reference>
<feature type="transmembrane region" description="Helical" evidence="11">
    <location>
        <begin position="77"/>
        <end position="98"/>
    </location>
</feature>
<evidence type="ECO:0000256" key="9">
    <source>
        <dbReference type="ARBA" id="ARBA00023136"/>
    </source>
</evidence>
<dbReference type="GO" id="GO:0005886">
    <property type="term" value="C:plasma membrane"/>
    <property type="evidence" value="ECO:0007669"/>
    <property type="project" value="UniProtKB-SubCell"/>
</dbReference>
<keyword evidence="4 11" id="KW-0138">CF(0)</keyword>
<evidence type="ECO:0000256" key="6">
    <source>
        <dbReference type="ARBA" id="ARBA00022781"/>
    </source>
</evidence>
<evidence type="ECO:0000256" key="3">
    <source>
        <dbReference type="ARBA" id="ARBA00022448"/>
    </source>
</evidence>
<proteinExistence type="inferred from homology"/>
<dbReference type="PANTHER" id="PTHR42823:SF3">
    <property type="entry name" value="ATP SYNTHASE SUBUNIT A, CHLOROPLASTIC"/>
    <property type="match status" value="1"/>
</dbReference>
<evidence type="ECO:0000256" key="7">
    <source>
        <dbReference type="ARBA" id="ARBA00022989"/>
    </source>
</evidence>
<dbReference type="HAMAP" id="MF_01393">
    <property type="entry name" value="ATP_synth_a_bact"/>
    <property type="match status" value="1"/>
</dbReference>
<dbReference type="NCBIfam" id="TIGR01131">
    <property type="entry name" value="ATP_synt_6_or_A"/>
    <property type="match status" value="1"/>
</dbReference>
<keyword evidence="11" id="KW-1003">Cell membrane</keyword>
<dbReference type="InterPro" id="IPR035908">
    <property type="entry name" value="F0_ATP_A_sf"/>
</dbReference>
<feature type="transmembrane region" description="Helical" evidence="11">
    <location>
        <begin position="20"/>
        <end position="37"/>
    </location>
</feature>
<name>A0A6N7XCB2_9FIRM</name>
<evidence type="ECO:0000256" key="10">
    <source>
        <dbReference type="ARBA" id="ARBA00023310"/>
    </source>
</evidence>
<keyword evidence="3 11" id="KW-0813">Transport</keyword>
<evidence type="ECO:0000256" key="4">
    <source>
        <dbReference type="ARBA" id="ARBA00022547"/>
    </source>
</evidence>
<keyword evidence="8 11" id="KW-0406">Ion transport</keyword>
<keyword evidence="6 11" id="KW-0375">Hydrogen ion transport</keyword>
<dbReference type="GO" id="GO:0046933">
    <property type="term" value="F:proton-transporting ATP synthase activity, rotational mechanism"/>
    <property type="evidence" value="ECO:0007669"/>
    <property type="project" value="UniProtKB-UniRule"/>
</dbReference>
<dbReference type="Proteomes" id="UP000440713">
    <property type="component" value="Unassembled WGS sequence"/>
</dbReference>
<evidence type="ECO:0000313" key="13">
    <source>
        <dbReference type="EMBL" id="MST62336.1"/>
    </source>
</evidence>
<dbReference type="Gene3D" id="1.20.120.220">
    <property type="entry name" value="ATP synthase, F0 complex, subunit A"/>
    <property type="match status" value="1"/>
</dbReference>
<evidence type="ECO:0000256" key="8">
    <source>
        <dbReference type="ARBA" id="ARBA00023065"/>
    </source>
</evidence>
<keyword evidence="7 11" id="KW-1133">Transmembrane helix</keyword>
<dbReference type="EMBL" id="VUNE01000002">
    <property type="protein sequence ID" value="MST62336.1"/>
    <property type="molecule type" value="Genomic_DNA"/>
</dbReference>
<dbReference type="RefSeq" id="WP_154537729.1">
    <property type="nucleotide sequence ID" value="NZ_VUNE01000002.1"/>
</dbReference>
<comment type="function">
    <text evidence="11 12">Key component of the proton channel; it plays a direct role in the translocation of protons across the membrane.</text>
</comment>